<sequence length="337" mass="36594">MDLSGTHMTSFTRYLSRRRFGLGALSSLCSAPLLTSGSLHAEELSSVTLRVASFRGMDSTILPAAGLTDFPYKVEFSEFNSGNLIAQAINADAIDVGQWSEIPLAFIAASNARVKVVAAIDGATTNQAVIVPANSSARSFADLKNRKIGYIRSTTAHYFLIRMLAKAGLTLADITPVPLGMSQGLTALKSGSLDAWATYGYVIPMLVGDGSARILESAENILSGHYFIGANPVRLPDPAFRLAVADYINRLGKAYALLTQNKEKWAKVISPVIQVPENIVLSDLNAQNRPFRIRPWNEDDIRSAQNVVDTFIEQRLISTRPDFKSVFSNDLTPLLKG</sequence>
<name>A0AB33IFR2_ACEAC</name>
<dbReference type="Gene3D" id="3.40.190.10">
    <property type="entry name" value="Periplasmic binding protein-like II"/>
    <property type="match status" value="2"/>
</dbReference>
<feature type="domain" description="Solute-binding protein family 3/N-terminal" evidence="2">
    <location>
        <begin position="48"/>
        <end position="269"/>
    </location>
</feature>
<dbReference type="InterPro" id="IPR001638">
    <property type="entry name" value="Solute-binding_3/MltF_N"/>
</dbReference>
<dbReference type="Pfam" id="PF09084">
    <property type="entry name" value="NMT1"/>
    <property type="match status" value="1"/>
</dbReference>
<dbReference type="RefSeq" id="WP_243649142.1">
    <property type="nucleotide sequence ID" value="NZ_SLZP01000019.1"/>
</dbReference>
<dbReference type="AlphaFoldDB" id="A0AB33IFR2"/>
<dbReference type="SUPFAM" id="SSF53850">
    <property type="entry name" value="Periplasmic binding protein-like II"/>
    <property type="match status" value="1"/>
</dbReference>
<dbReference type="SMART" id="SM00062">
    <property type="entry name" value="PBPb"/>
    <property type="match status" value="1"/>
</dbReference>
<dbReference type="Proteomes" id="UP000516424">
    <property type="component" value="Chromosome"/>
</dbReference>
<dbReference type="PANTHER" id="PTHR30024:SF48">
    <property type="entry name" value="ABC TRANSPORTER SUBSTRATE-BINDING PROTEIN"/>
    <property type="match status" value="1"/>
</dbReference>
<dbReference type="InterPro" id="IPR015168">
    <property type="entry name" value="SsuA/THI5"/>
</dbReference>
<organism evidence="3 4">
    <name type="scientific">Acetobacter aceti NBRC 14818</name>
    <dbReference type="NCBI Taxonomy" id="887700"/>
    <lineage>
        <taxon>Bacteria</taxon>
        <taxon>Pseudomonadati</taxon>
        <taxon>Pseudomonadota</taxon>
        <taxon>Alphaproteobacteria</taxon>
        <taxon>Acetobacterales</taxon>
        <taxon>Acetobacteraceae</taxon>
        <taxon>Acetobacter</taxon>
        <taxon>Acetobacter subgen. Acetobacter</taxon>
    </lineage>
</organism>
<evidence type="ECO:0000313" key="4">
    <source>
        <dbReference type="Proteomes" id="UP000516424"/>
    </source>
</evidence>
<evidence type="ECO:0000313" key="3">
    <source>
        <dbReference type="EMBL" id="BCK75875.1"/>
    </source>
</evidence>
<accession>A0AB33IFR2</accession>
<dbReference type="PANTHER" id="PTHR30024">
    <property type="entry name" value="ALIPHATIC SULFONATES-BINDING PROTEIN-RELATED"/>
    <property type="match status" value="1"/>
</dbReference>
<protein>
    <submittedName>
        <fullName evidence="3">Sulfonate ABC transporter substrate-binding protein</fullName>
    </submittedName>
</protein>
<keyword evidence="4" id="KW-1185">Reference proteome</keyword>
<comment type="similarity">
    <text evidence="1">Belongs to the bacterial solute-binding protein SsuA/TauA family.</text>
</comment>
<evidence type="ECO:0000256" key="1">
    <source>
        <dbReference type="ARBA" id="ARBA00010742"/>
    </source>
</evidence>
<evidence type="ECO:0000259" key="2">
    <source>
        <dbReference type="SMART" id="SM00062"/>
    </source>
</evidence>
<dbReference type="EMBL" id="AP023410">
    <property type="protein sequence ID" value="BCK75875.1"/>
    <property type="molecule type" value="Genomic_DNA"/>
</dbReference>
<reference evidence="3 4" key="1">
    <citation type="journal article" date="2011" name="Microbiology">
        <title>Transcriptome response to different carbon sources in Acetobacter aceti.</title>
        <authorList>
            <person name="Sakurai K."/>
            <person name="Arai H."/>
            <person name="Ishii M."/>
            <person name="Igarashi Y."/>
        </authorList>
    </citation>
    <scope>NUCLEOTIDE SEQUENCE [LARGE SCALE GENOMIC DNA]</scope>
    <source>
        <strain evidence="3 4">NBRC 14818</strain>
    </source>
</reference>
<gene>
    <name evidence="3" type="ORF">EMQ_1481</name>
</gene>
<proteinExistence type="inferred from homology"/>
<dbReference type="CDD" id="cd13558">
    <property type="entry name" value="PBP2_SsuA_like_2"/>
    <property type="match status" value="1"/>
</dbReference>